<dbReference type="OrthoDB" id="779856at2759"/>
<dbReference type="GO" id="GO:0010089">
    <property type="term" value="P:xylem development"/>
    <property type="evidence" value="ECO:0007669"/>
    <property type="project" value="InterPro"/>
</dbReference>
<gene>
    <name evidence="1" type="ORF">A4A49_01753</name>
</gene>
<dbReference type="AlphaFoldDB" id="A0A314L4Q8"/>
<dbReference type="KEGG" id="nau:109242000"/>
<comment type="caution">
    <text evidence="1">The sequence shown here is derived from an EMBL/GenBank/DDBJ whole genome shotgun (WGS) entry which is preliminary data.</text>
</comment>
<evidence type="ECO:0000313" key="1">
    <source>
        <dbReference type="EMBL" id="OIT36475.1"/>
    </source>
</evidence>
<sequence>MDNYSACNKGFSYSTNYSEENPEESSWTFYLQDFMSNNNEQITSSYSGFENNSLFSDAASLAPYELTNNRNGAIDINENNKNFGSKKRKMKRAAAAAVDDDLEDTASSPVNSPKVSYMDQLCISQKGKSTSSIFEGKGNTSGQMMMTSGLNVSTKENDCTELKKKGLCLVPVSMFTKYNMD</sequence>
<dbReference type="InterPro" id="IPR039280">
    <property type="entry name" value="VUP"/>
</dbReference>
<proteinExistence type="predicted"/>
<protein>
    <submittedName>
        <fullName evidence="1">Uncharacterized protein</fullName>
    </submittedName>
</protein>
<name>A0A314L4Q8_NICAT</name>
<dbReference type="PANTHER" id="PTHR33974:SF25">
    <property type="entry name" value="SMALL PHOSPHATASE-LIKE PROTEIN 2, PUTATIVE-RELATED"/>
    <property type="match status" value="1"/>
</dbReference>
<organism evidence="1 2">
    <name type="scientific">Nicotiana attenuata</name>
    <name type="common">Coyote tobacco</name>
    <dbReference type="NCBI Taxonomy" id="49451"/>
    <lineage>
        <taxon>Eukaryota</taxon>
        <taxon>Viridiplantae</taxon>
        <taxon>Streptophyta</taxon>
        <taxon>Embryophyta</taxon>
        <taxon>Tracheophyta</taxon>
        <taxon>Spermatophyta</taxon>
        <taxon>Magnoliopsida</taxon>
        <taxon>eudicotyledons</taxon>
        <taxon>Gunneridae</taxon>
        <taxon>Pentapetalae</taxon>
        <taxon>asterids</taxon>
        <taxon>lamiids</taxon>
        <taxon>Solanales</taxon>
        <taxon>Solanaceae</taxon>
        <taxon>Nicotianoideae</taxon>
        <taxon>Nicotianeae</taxon>
        <taxon>Nicotiana</taxon>
    </lineage>
</organism>
<reference evidence="1" key="1">
    <citation type="submission" date="2016-11" db="EMBL/GenBank/DDBJ databases">
        <title>The genome of Nicotiana attenuata.</title>
        <authorList>
            <person name="Xu S."/>
            <person name="Brockmoeller T."/>
            <person name="Gaquerel E."/>
            <person name="Navarro A."/>
            <person name="Kuhl H."/>
            <person name="Gase K."/>
            <person name="Ling Z."/>
            <person name="Zhou W."/>
            <person name="Kreitzer C."/>
            <person name="Stanke M."/>
            <person name="Tang H."/>
            <person name="Lyons E."/>
            <person name="Pandey P."/>
            <person name="Pandey S.P."/>
            <person name="Timmermann B."/>
            <person name="Baldwin I.T."/>
        </authorList>
    </citation>
    <scope>NUCLEOTIDE SEQUENCE [LARGE SCALE GENOMIC DNA]</scope>
    <source>
        <strain evidence="1">UT</strain>
    </source>
</reference>
<accession>A0A314L4Q8</accession>
<keyword evidence="2" id="KW-1185">Reference proteome</keyword>
<dbReference type="EMBL" id="MJEQ01000429">
    <property type="protein sequence ID" value="OIT36475.1"/>
    <property type="molecule type" value="Genomic_DNA"/>
</dbReference>
<dbReference type="PANTHER" id="PTHR33974">
    <property type="entry name" value="VASCULAR-RELATED UNKNOWN PROTEIN 1-RELATED"/>
    <property type="match status" value="1"/>
</dbReference>
<dbReference type="STRING" id="49451.A0A314L4Q8"/>
<dbReference type="Proteomes" id="UP000187609">
    <property type="component" value="Unassembled WGS sequence"/>
</dbReference>
<evidence type="ECO:0000313" key="2">
    <source>
        <dbReference type="Proteomes" id="UP000187609"/>
    </source>
</evidence>
<dbReference type="Gramene" id="OIT36475">
    <property type="protein sequence ID" value="OIT36475"/>
    <property type="gene ID" value="A4A49_01753"/>
</dbReference>